<dbReference type="SUPFAM" id="SSF51182">
    <property type="entry name" value="RmlC-like cupins"/>
    <property type="match status" value="1"/>
</dbReference>
<sequence length="166" mass="18602">MHVNSDDIEWIETNTDERETTFRRKQLSAAADGEHIGCSLYELPPDKRSWPYHYHEGNDEAIYVLSGTGSVRLKDGTHAVSAGDYVSLPAGEAGGHRVINDSEDDVPLRYLAISTMQDPDVVIYPDMDKVGVYTGTPPGRHEGRKLTKYYPEDADVDYWPDESDPD</sequence>
<dbReference type="PANTHER" id="PTHR35848">
    <property type="entry name" value="OXALATE-BINDING PROTEIN"/>
    <property type="match status" value="1"/>
</dbReference>
<dbReference type="GO" id="GO:0046872">
    <property type="term" value="F:metal ion binding"/>
    <property type="evidence" value="ECO:0007669"/>
    <property type="project" value="UniProtKB-KW"/>
</dbReference>
<dbReference type="Pfam" id="PF07883">
    <property type="entry name" value="Cupin_2"/>
    <property type="match status" value="1"/>
</dbReference>
<dbReference type="InterPro" id="IPR051610">
    <property type="entry name" value="GPI/OXD"/>
</dbReference>
<dbReference type="InterPro" id="IPR014710">
    <property type="entry name" value="RmlC-like_jellyroll"/>
</dbReference>
<organism evidence="3 4">
    <name type="scientific">Haloquadratum walsbyi J07HQW2</name>
    <dbReference type="NCBI Taxonomy" id="1238425"/>
    <lineage>
        <taxon>Archaea</taxon>
        <taxon>Methanobacteriati</taxon>
        <taxon>Methanobacteriota</taxon>
        <taxon>Stenosarchaea group</taxon>
        <taxon>Halobacteria</taxon>
        <taxon>Halobacteriales</taxon>
        <taxon>Haloferacaceae</taxon>
        <taxon>Haloquadratum</taxon>
    </lineage>
</organism>
<dbReference type="eggNOG" id="arCOG02998">
    <property type="taxonomic scope" value="Archaea"/>
</dbReference>
<dbReference type="AlphaFoldDB" id="U1MTU8"/>
<dbReference type="RefSeq" id="WP_021053213.1">
    <property type="nucleotide sequence ID" value="NZ_KE356561.1"/>
</dbReference>
<name>U1MTU8_9EURY</name>
<dbReference type="InterPro" id="IPR013096">
    <property type="entry name" value="Cupin_2"/>
</dbReference>
<accession>U1MTU8</accession>
<dbReference type="InterPro" id="IPR011051">
    <property type="entry name" value="RmlC_Cupin_sf"/>
</dbReference>
<gene>
    <name evidence="3" type="ORF">J07HQW2_00152</name>
</gene>
<dbReference type="PANTHER" id="PTHR35848:SF6">
    <property type="entry name" value="CUPIN TYPE-2 DOMAIN-CONTAINING PROTEIN"/>
    <property type="match status" value="1"/>
</dbReference>
<dbReference type="EMBL" id="KE356561">
    <property type="protein sequence ID" value="ERG93719.1"/>
    <property type="molecule type" value="Genomic_DNA"/>
</dbReference>
<proteinExistence type="predicted"/>
<dbReference type="Gene3D" id="2.60.120.10">
    <property type="entry name" value="Jelly Rolls"/>
    <property type="match status" value="1"/>
</dbReference>
<evidence type="ECO:0000259" key="2">
    <source>
        <dbReference type="Pfam" id="PF07883"/>
    </source>
</evidence>
<evidence type="ECO:0000256" key="1">
    <source>
        <dbReference type="ARBA" id="ARBA00022723"/>
    </source>
</evidence>
<dbReference type="Proteomes" id="UP000030710">
    <property type="component" value="Unassembled WGS sequence"/>
</dbReference>
<reference evidence="3 4" key="1">
    <citation type="journal article" date="2013" name="PLoS ONE">
        <title>Assembly-driven community genomics of a hypersaline microbial ecosystem.</title>
        <authorList>
            <person name="Podell S."/>
            <person name="Ugalde J.A."/>
            <person name="Narasingarao P."/>
            <person name="Banfield J.F."/>
            <person name="Heidelberg K.B."/>
            <person name="Allen E.E."/>
        </authorList>
    </citation>
    <scope>NUCLEOTIDE SEQUENCE [LARGE SCALE GENOMIC DNA]</scope>
    <source>
        <strain evidence="4">J07HQW2</strain>
    </source>
</reference>
<evidence type="ECO:0000313" key="4">
    <source>
        <dbReference type="Proteomes" id="UP000030710"/>
    </source>
</evidence>
<keyword evidence="1" id="KW-0479">Metal-binding</keyword>
<dbReference type="HOGENOM" id="CLU_119066_3_0_2"/>
<protein>
    <submittedName>
        <fullName evidence="3">Cupin domain protein</fullName>
    </submittedName>
</protein>
<feature type="domain" description="Cupin type-2" evidence="2">
    <location>
        <begin position="40"/>
        <end position="113"/>
    </location>
</feature>
<evidence type="ECO:0000313" key="3">
    <source>
        <dbReference type="EMBL" id="ERG93719.1"/>
    </source>
</evidence>
<dbReference type="CDD" id="cd02224">
    <property type="entry name" value="cupin_SPO2919-like"/>
    <property type="match status" value="1"/>
</dbReference>